<gene>
    <name evidence="2" type="ORF">COU90_04380</name>
</gene>
<reference evidence="3" key="1">
    <citation type="submission" date="2017-09" db="EMBL/GenBank/DDBJ databases">
        <title>Depth-based differentiation of microbial function through sediment-hosted aquifers and enrichment of novel symbionts in the deep terrestrial subsurface.</title>
        <authorList>
            <person name="Probst A.J."/>
            <person name="Ladd B."/>
            <person name="Jarett J.K."/>
            <person name="Geller-Mcgrath D.E."/>
            <person name="Sieber C.M.K."/>
            <person name="Emerson J.B."/>
            <person name="Anantharaman K."/>
            <person name="Thomas B.C."/>
            <person name="Malmstrom R."/>
            <person name="Stieglmeier M."/>
            <person name="Klingl A."/>
            <person name="Woyke T."/>
            <person name="Ryan C.M."/>
            <person name="Banfield J.F."/>
        </authorList>
    </citation>
    <scope>NUCLEOTIDE SEQUENCE [LARGE SCALE GENOMIC DNA]</scope>
</reference>
<comment type="caution">
    <text evidence="2">The sequence shown here is derived from an EMBL/GenBank/DDBJ whole genome shotgun (WGS) entry which is preliminary data.</text>
</comment>
<evidence type="ECO:0000313" key="3">
    <source>
        <dbReference type="Proteomes" id="UP000229098"/>
    </source>
</evidence>
<evidence type="ECO:0000313" key="2">
    <source>
        <dbReference type="EMBL" id="PJE64078.1"/>
    </source>
</evidence>
<dbReference type="AlphaFoldDB" id="A0A2M8KVX5"/>
<accession>A0A2M8KVX5</accession>
<protein>
    <submittedName>
        <fullName evidence="2">Uncharacterized protein</fullName>
    </submittedName>
</protein>
<keyword evidence="1" id="KW-0812">Transmembrane</keyword>
<dbReference type="EMBL" id="PFEF01000010">
    <property type="protein sequence ID" value="PJE64078.1"/>
    <property type="molecule type" value="Genomic_DNA"/>
</dbReference>
<sequence length="96" mass="11402">MKKIVYIILFTFLGILVQFLVHAVFEMWYVARLVVNFPAYGLGFSWEEWVTIHSVLSWILFAIGGYIGYQEGVIWWEYLYEKHPQKPKKKSKKVIA</sequence>
<keyword evidence="1" id="KW-0472">Membrane</keyword>
<name>A0A2M8KVX5_9BACT</name>
<feature type="transmembrane region" description="Helical" evidence="1">
    <location>
        <begin position="50"/>
        <end position="69"/>
    </location>
</feature>
<organism evidence="2 3">
    <name type="scientific">Candidatus Ryanbacteria bacterium CG10_big_fil_rev_8_21_14_0_10_43_42</name>
    <dbReference type="NCBI Taxonomy" id="1974864"/>
    <lineage>
        <taxon>Bacteria</taxon>
        <taxon>Candidatus Ryaniibacteriota</taxon>
    </lineage>
</organism>
<dbReference type="Proteomes" id="UP000229098">
    <property type="component" value="Unassembled WGS sequence"/>
</dbReference>
<keyword evidence="1" id="KW-1133">Transmembrane helix</keyword>
<feature type="transmembrane region" description="Helical" evidence="1">
    <location>
        <begin position="7"/>
        <end position="30"/>
    </location>
</feature>
<evidence type="ECO:0000256" key="1">
    <source>
        <dbReference type="SAM" id="Phobius"/>
    </source>
</evidence>
<proteinExistence type="predicted"/>